<dbReference type="RefSeq" id="WP_209665239.1">
    <property type="nucleotide sequence ID" value="NZ_JAGGMS010000001.1"/>
</dbReference>
<gene>
    <name evidence="5" type="ORF">JOM49_003399</name>
</gene>
<proteinExistence type="inferred from homology"/>
<dbReference type="PIRSF" id="PIRSF000124">
    <property type="entry name" value="UDPglc_GDPman_dh"/>
    <property type="match status" value="1"/>
</dbReference>
<sequence length="417" mass="44322">MTTTGLVVVGLGYVGLPLARQACRAGVPTTGLDIDEPLVSSLNAGRSPVHGVTGDDLAHMLATGFRATSDDAVLATAETVVICVPTGLTPQGKPDLRAVRSAARAVAGRLRPGTLVVLESTSFPGTTEEVVRPILESGSGLVAGEDFHLVYSPERIDPGNARYGIANTPKVIGGLTPLCAKHGVAFYGGLVDTVVVARGTREAEMSKLLENTYRFVNIALVNEMAVFCDRMNIDVWDVLDCAATKPFGFAPFRPGPGIGGHCIPVDPLYLTSKAQREGFSFSLVSAARQVNDGMPEYVARRADAILADGLNGAEVLLLGVTYKPDVPDVRESPAIAVAEAFAERGARLRYHDPYIDRFEVDSVALDRVEDLPAALAAADLTVLLQDHECYESALLAREARCLLDTRGRVAGHHVRLL</sequence>
<dbReference type="InterPro" id="IPR014027">
    <property type="entry name" value="UDP-Glc/GDP-Man_DH_C"/>
</dbReference>
<dbReference type="Proteomes" id="UP000741013">
    <property type="component" value="Unassembled WGS sequence"/>
</dbReference>
<dbReference type="SMART" id="SM00984">
    <property type="entry name" value="UDPG_MGDP_dh_C"/>
    <property type="match status" value="1"/>
</dbReference>
<dbReference type="InterPro" id="IPR001732">
    <property type="entry name" value="UDP-Glc/GDP-Man_DH_N"/>
</dbReference>
<comment type="similarity">
    <text evidence="3">Belongs to the UDP-glucose/GDP-mannose dehydrogenase family.</text>
</comment>
<keyword evidence="2" id="KW-0520">NAD</keyword>
<dbReference type="NCBIfam" id="TIGR03026">
    <property type="entry name" value="NDP-sugDHase"/>
    <property type="match status" value="1"/>
</dbReference>
<keyword evidence="1" id="KW-0560">Oxidoreductase</keyword>
<evidence type="ECO:0000256" key="1">
    <source>
        <dbReference type="ARBA" id="ARBA00023002"/>
    </source>
</evidence>
<evidence type="ECO:0000313" key="6">
    <source>
        <dbReference type="Proteomes" id="UP000741013"/>
    </source>
</evidence>
<dbReference type="Pfam" id="PF03720">
    <property type="entry name" value="UDPG_MGDP_dh_C"/>
    <property type="match status" value="1"/>
</dbReference>
<dbReference type="SUPFAM" id="SSF51735">
    <property type="entry name" value="NAD(P)-binding Rossmann-fold domains"/>
    <property type="match status" value="1"/>
</dbReference>
<reference evidence="5 6" key="1">
    <citation type="submission" date="2021-03" db="EMBL/GenBank/DDBJ databases">
        <title>Sequencing the genomes of 1000 actinobacteria strains.</title>
        <authorList>
            <person name="Klenk H.-P."/>
        </authorList>
    </citation>
    <scope>NUCLEOTIDE SEQUENCE [LARGE SCALE GENOMIC DNA]</scope>
    <source>
        <strain evidence="5 6">DSM 45510</strain>
    </source>
</reference>
<dbReference type="InterPro" id="IPR008927">
    <property type="entry name" value="6-PGluconate_DH-like_C_sf"/>
</dbReference>
<dbReference type="Pfam" id="PF03721">
    <property type="entry name" value="UDPG_MGDP_dh_N"/>
    <property type="match status" value="1"/>
</dbReference>
<protein>
    <submittedName>
        <fullName evidence="5">Nucleotide sugar dehydrogenase</fullName>
    </submittedName>
</protein>
<dbReference type="InterPro" id="IPR036291">
    <property type="entry name" value="NAD(P)-bd_dom_sf"/>
</dbReference>
<dbReference type="InterPro" id="IPR017476">
    <property type="entry name" value="UDP-Glc/GDP-Man"/>
</dbReference>
<dbReference type="InterPro" id="IPR014026">
    <property type="entry name" value="UDP-Glc/GDP-Man_DH_dimer"/>
</dbReference>
<organism evidence="5 6">
    <name type="scientific">Amycolatopsis magusensis</name>
    <dbReference type="NCBI Taxonomy" id="882444"/>
    <lineage>
        <taxon>Bacteria</taxon>
        <taxon>Bacillati</taxon>
        <taxon>Actinomycetota</taxon>
        <taxon>Actinomycetes</taxon>
        <taxon>Pseudonocardiales</taxon>
        <taxon>Pseudonocardiaceae</taxon>
        <taxon>Amycolatopsis</taxon>
    </lineage>
</organism>
<accession>A0ABS4PRD0</accession>
<dbReference type="SUPFAM" id="SSF48179">
    <property type="entry name" value="6-phosphogluconate dehydrogenase C-terminal domain-like"/>
    <property type="match status" value="1"/>
</dbReference>
<dbReference type="SUPFAM" id="SSF52413">
    <property type="entry name" value="UDP-glucose/GDP-mannose dehydrogenase C-terminal domain"/>
    <property type="match status" value="1"/>
</dbReference>
<name>A0ABS4PRD0_9PSEU</name>
<dbReference type="InterPro" id="IPR028359">
    <property type="entry name" value="UDP_ManNAc/GlcNAc_DH"/>
</dbReference>
<comment type="caution">
    <text evidence="5">The sequence shown here is derived from an EMBL/GenBank/DDBJ whole genome shotgun (WGS) entry which is preliminary data.</text>
</comment>
<dbReference type="EMBL" id="JAGGMS010000001">
    <property type="protein sequence ID" value="MBP2181873.1"/>
    <property type="molecule type" value="Genomic_DNA"/>
</dbReference>
<dbReference type="Pfam" id="PF00984">
    <property type="entry name" value="UDPG_MGDP_dh"/>
    <property type="match status" value="1"/>
</dbReference>
<evidence type="ECO:0000313" key="5">
    <source>
        <dbReference type="EMBL" id="MBP2181873.1"/>
    </source>
</evidence>
<evidence type="ECO:0000256" key="2">
    <source>
        <dbReference type="ARBA" id="ARBA00023027"/>
    </source>
</evidence>
<evidence type="ECO:0000259" key="4">
    <source>
        <dbReference type="SMART" id="SM00984"/>
    </source>
</evidence>
<evidence type="ECO:0000256" key="3">
    <source>
        <dbReference type="PIRNR" id="PIRNR000124"/>
    </source>
</evidence>
<dbReference type="PANTHER" id="PTHR43491">
    <property type="entry name" value="UDP-N-ACETYL-D-MANNOSAMINE DEHYDROGENASE"/>
    <property type="match status" value="1"/>
</dbReference>
<dbReference type="Gene3D" id="3.40.50.720">
    <property type="entry name" value="NAD(P)-binding Rossmann-like Domain"/>
    <property type="match status" value="2"/>
</dbReference>
<keyword evidence="6" id="KW-1185">Reference proteome</keyword>
<dbReference type="PIRSF" id="PIRSF500136">
    <property type="entry name" value="UDP_ManNAc_DH"/>
    <property type="match status" value="1"/>
</dbReference>
<dbReference type="InterPro" id="IPR036220">
    <property type="entry name" value="UDP-Glc/GDP-Man_DH_C_sf"/>
</dbReference>
<feature type="domain" description="UDP-glucose/GDP-mannose dehydrogenase C-terminal" evidence="4">
    <location>
        <begin position="316"/>
        <end position="411"/>
    </location>
</feature>
<dbReference type="PANTHER" id="PTHR43491:SF1">
    <property type="entry name" value="UDP-N-ACETYL-D-MANNOSAMINE DEHYDROGENASE"/>
    <property type="match status" value="1"/>
</dbReference>